<accession>A0A0E9RA75</accession>
<protein>
    <submittedName>
        <fullName evidence="1">Uncharacterized protein</fullName>
    </submittedName>
</protein>
<reference evidence="1" key="1">
    <citation type="submission" date="2014-11" db="EMBL/GenBank/DDBJ databases">
        <authorList>
            <person name="Amaro Gonzalez C."/>
        </authorList>
    </citation>
    <scope>NUCLEOTIDE SEQUENCE</scope>
</reference>
<name>A0A0E9RA75_ANGAN</name>
<dbReference type="EMBL" id="GBXM01036111">
    <property type="protein sequence ID" value="JAH72466.1"/>
    <property type="molecule type" value="Transcribed_RNA"/>
</dbReference>
<dbReference type="EMBL" id="GBXM01083212">
    <property type="protein sequence ID" value="JAH25365.1"/>
    <property type="molecule type" value="Transcribed_RNA"/>
</dbReference>
<dbReference type="EMBL" id="GBXM01047931">
    <property type="protein sequence ID" value="JAH60646.1"/>
    <property type="molecule type" value="Transcribed_RNA"/>
</dbReference>
<dbReference type="AlphaFoldDB" id="A0A0E9RA75"/>
<sequence>MCSRIVLEIALNSCVDSLLHIL</sequence>
<reference evidence="1" key="2">
    <citation type="journal article" date="2015" name="Fish Shellfish Immunol.">
        <title>Early steps in the European eel (Anguilla anguilla)-Vibrio vulnificus interaction in the gills: Role of the RtxA13 toxin.</title>
        <authorList>
            <person name="Callol A."/>
            <person name="Pajuelo D."/>
            <person name="Ebbesson L."/>
            <person name="Teles M."/>
            <person name="MacKenzie S."/>
            <person name="Amaro C."/>
        </authorList>
    </citation>
    <scope>NUCLEOTIDE SEQUENCE</scope>
</reference>
<dbReference type="EMBL" id="GBXM01082990">
    <property type="protein sequence ID" value="JAH25587.1"/>
    <property type="molecule type" value="Transcribed_RNA"/>
</dbReference>
<proteinExistence type="predicted"/>
<evidence type="ECO:0000313" key="1">
    <source>
        <dbReference type="EMBL" id="JAH25365.1"/>
    </source>
</evidence>
<organism evidence="1">
    <name type="scientific">Anguilla anguilla</name>
    <name type="common">European freshwater eel</name>
    <name type="synonym">Muraena anguilla</name>
    <dbReference type="NCBI Taxonomy" id="7936"/>
    <lineage>
        <taxon>Eukaryota</taxon>
        <taxon>Metazoa</taxon>
        <taxon>Chordata</taxon>
        <taxon>Craniata</taxon>
        <taxon>Vertebrata</taxon>
        <taxon>Euteleostomi</taxon>
        <taxon>Actinopterygii</taxon>
        <taxon>Neopterygii</taxon>
        <taxon>Teleostei</taxon>
        <taxon>Anguilliformes</taxon>
        <taxon>Anguillidae</taxon>
        <taxon>Anguilla</taxon>
    </lineage>
</organism>